<dbReference type="CTD" id="858"/>
<keyword evidence="4 6" id="KW-0333">Golgi apparatus</keyword>
<dbReference type="GO" id="GO:0000139">
    <property type="term" value="C:Golgi membrane"/>
    <property type="evidence" value="ECO:0007669"/>
    <property type="project" value="UniProtKB-SubCell"/>
</dbReference>
<evidence type="ECO:0000313" key="9">
    <source>
        <dbReference type="Proteomes" id="UP000265120"/>
    </source>
</evidence>
<keyword evidence="3 6" id="KW-1003">Cell membrane</keyword>
<keyword evidence="7" id="KW-0812">Transmembrane</keyword>
<dbReference type="InterPro" id="IPR001612">
    <property type="entry name" value="Caveolin"/>
</dbReference>
<reference evidence="8" key="2">
    <citation type="submission" date="2025-08" db="UniProtKB">
        <authorList>
            <consortium name="Ensembl"/>
        </authorList>
    </citation>
    <scope>IDENTIFICATION</scope>
</reference>
<sequence>MGLEKEKSDVGVMMDDDEFTTAIEPVLSKKGDVYEAAPNRDPNDINWHLKVDFEDVLAEPGSTHSFDRVWICSHAAFELLRFIFYRLLTTLLAVPLAFTLGLMFATLSCVHIWLVNPLIRSFMTLLPSVRVMWRSVTDVFVAPFCHSMGKIWSSVGITNTEIS</sequence>
<dbReference type="Proteomes" id="UP000265120">
    <property type="component" value="Chromosome 6"/>
</dbReference>
<dbReference type="Ensembl" id="ENSCSET00000033727.1">
    <property type="protein sequence ID" value="ENSCSEP00000033293.1"/>
    <property type="gene ID" value="ENSCSEG00000021370.1"/>
</dbReference>
<dbReference type="Pfam" id="PF01146">
    <property type="entry name" value="Caveolin"/>
    <property type="match status" value="1"/>
</dbReference>
<reference evidence="8 9" key="1">
    <citation type="journal article" date="2014" name="Nat. Genet.">
        <title>Whole-genome sequence of a flatfish provides insights into ZW sex chromosome evolution and adaptation to a benthic lifestyle.</title>
        <authorList>
            <person name="Chen S."/>
            <person name="Zhang G."/>
            <person name="Shao C."/>
            <person name="Huang Q."/>
            <person name="Liu G."/>
            <person name="Zhang P."/>
            <person name="Song W."/>
            <person name="An N."/>
            <person name="Chalopin D."/>
            <person name="Volff J.N."/>
            <person name="Hong Y."/>
            <person name="Li Q."/>
            <person name="Sha Z."/>
            <person name="Zhou H."/>
            <person name="Xie M."/>
            <person name="Yu Q."/>
            <person name="Liu Y."/>
            <person name="Xiang H."/>
            <person name="Wang N."/>
            <person name="Wu K."/>
            <person name="Yang C."/>
            <person name="Zhou Q."/>
            <person name="Liao X."/>
            <person name="Yang L."/>
            <person name="Hu Q."/>
            <person name="Zhang J."/>
            <person name="Meng L."/>
            <person name="Jin L."/>
            <person name="Tian Y."/>
            <person name="Lian J."/>
            <person name="Yang J."/>
            <person name="Miao G."/>
            <person name="Liu S."/>
            <person name="Liang Z."/>
            <person name="Yan F."/>
            <person name="Li Y."/>
            <person name="Sun B."/>
            <person name="Zhang H."/>
            <person name="Zhang J."/>
            <person name="Zhu Y."/>
            <person name="Du M."/>
            <person name="Zhao Y."/>
            <person name="Schartl M."/>
            <person name="Tang Q."/>
            <person name="Wang J."/>
        </authorList>
    </citation>
    <scope>NUCLEOTIDE SEQUENCE</scope>
</reference>
<organism evidence="8 9">
    <name type="scientific">Cynoglossus semilaevis</name>
    <name type="common">Tongue sole</name>
    <dbReference type="NCBI Taxonomy" id="244447"/>
    <lineage>
        <taxon>Eukaryota</taxon>
        <taxon>Metazoa</taxon>
        <taxon>Chordata</taxon>
        <taxon>Craniata</taxon>
        <taxon>Vertebrata</taxon>
        <taxon>Euteleostomi</taxon>
        <taxon>Actinopterygii</taxon>
        <taxon>Neopterygii</taxon>
        <taxon>Teleostei</taxon>
        <taxon>Neoteleostei</taxon>
        <taxon>Acanthomorphata</taxon>
        <taxon>Carangaria</taxon>
        <taxon>Pleuronectiformes</taxon>
        <taxon>Pleuronectoidei</taxon>
        <taxon>Cynoglossidae</taxon>
        <taxon>Cynoglossinae</taxon>
        <taxon>Cynoglossus</taxon>
    </lineage>
</organism>
<dbReference type="GO" id="GO:0005925">
    <property type="term" value="C:focal adhesion"/>
    <property type="evidence" value="ECO:0007669"/>
    <property type="project" value="TreeGrafter"/>
</dbReference>
<comment type="subcellular location">
    <subcellularLocation>
        <location evidence="1 6">Cell membrane</location>
        <topology evidence="1 6">Peripheral membrane protein</topology>
    </subcellularLocation>
    <subcellularLocation>
        <location evidence="6">Golgi apparatus membrane</location>
        <topology evidence="6">Peripheral membrane protein</topology>
    </subcellularLocation>
    <subcellularLocation>
        <location evidence="6">Membrane</location>
        <location evidence="6">Caveola</location>
        <topology evidence="6">Peripheral membrane protein</topology>
    </subcellularLocation>
</comment>
<dbReference type="PANTHER" id="PTHR10844:SF3">
    <property type="entry name" value="CAVEOLIN-2"/>
    <property type="match status" value="1"/>
</dbReference>
<protein>
    <recommendedName>
        <fullName evidence="6">Caveolin</fullName>
    </recommendedName>
</protein>
<evidence type="ECO:0000256" key="4">
    <source>
        <dbReference type="ARBA" id="ARBA00023034"/>
    </source>
</evidence>
<accession>A0A3P8X0W7</accession>
<dbReference type="GO" id="GO:0048471">
    <property type="term" value="C:perinuclear region of cytoplasm"/>
    <property type="evidence" value="ECO:0007669"/>
    <property type="project" value="TreeGrafter"/>
</dbReference>
<keyword evidence="5 6" id="KW-0472">Membrane</keyword>
<name>A0A3P8X0W7_CYNSE</name>
<dbReference type="GeneID" id="103379589"/>
<comment type="function">
    <text evidence="6">May act as a scaffolding protein within caveolar membranes. Interacts directly with G-protein alpha subunits and can functionally regulate their activity.</text>
</comment>
<dbReference type="InParanoid" id="A0A3P8X0W7"/>
<proteinExistence type="inferred from homology"/>
<dbReference type="GO" id="GO:0051480">
    <property type="term" value="P:regulation of cytosolic calcium ion concentration"/>
    <property type="evidence" value="ECO:0007669"/>
    <property type="project" value="TreeGrafter"/>
</dbReference>
<dbReference type="GO" id="GO:0031410">
    <property type="term" value="C:cytoplasmic vesicle"/>
    <property type="evidence" value="ECO:0007669"/>
    <property type="project" value="TreeGrafter"/>
</dbReference>
<dbReference type="GO" id="GO:0042383">
    <property type="term" value="C:sarcolemma"/>
    <property type="evidence" value="ECO:0007669"/>
    <property type="project" value="TreeGrafter"/>
</dbReference>
<keyword evidence="7" id="KW-1133">Transmembrane helix</keyword>
<evidence type="ECO:0000256" key="2">
    <source>
        <dbReference type="ARBA" id="ARBA00010988"/>
    </source>
</evidence>
<reference evidence="8" key="3">
    <citation type="submission" date="2025-09" db="UniProtKB">
        <authorList>
            <consortium name="Ensembl"/>
        </authorList>
    </citation>
    <scope>IDENTIFICATION</scope>
</reference>
<dbReference type="OrthoDB" id="5917823at2759"/>
<feature type="transmembrane region" description="Helical" evidence="7">
    <location>
        <begin position="87"/>
        <end position="114"/>
    </location>
</feature>
<dbReference type="OMA" id="TRIFMDD"/>
<evidence type="ECO:0000256" key="6">
    <source>
        <dbReference type="RuleBase" id="RU000680"/>
    </source>
</evidence>
<dbReference type="GO" id="GO:0030154">
    <property type="term" value="P:cell differentiation"/>
    <property type="evidence" value="ECO:0007669"/>
    <property type="project" value="TreeGrafter"/>
</dbReference>
<dbReference type="GeneTree" id="ENSGT00950000183006"/>
<evidence type="ECO:0000313" key="8">
    <source>
        <dbReference type="Ensembl" id="ENSCSEP00000033293.1"/>
    </source>
</evidence>
<evidence type="ECO:0000256" key="1">
    <source>
        <dbReference type="ARBA" id="ARBA00004202"/>
    </source>
</evidence>
<dbReference type="GO" id="GO:0060090">
    <property type="term" value="F:molecular adaptor activity"/>
    <property type="evidence" value="ECO:0007669"/>
    <property type="project" value="TreeGrafter"/>
</dbReference>
<keyword evidence="9" id="KW-1185">Reference proteome</keyword>
<dbReference type="KEGG" id="csem:103379589"/>
<dbReference type="GO" id="GO:0070836">
    <property type="term" value="P:caveola assembly"/>
    <property type="evidence" value="ECO:0007669"/>
    <property type="project" value="InterPro"/>
</dbReference>
<evidence type="ECO:0000256" key="5">
    <source>
        <dbReference type="ARBA" id="ARBA00023136"/>
    </source>
</evidence>
<evidence type="ECO:0000256" key="3">
    <source>
        <dbReference type="ARBA" id="ARBA00022475"/>
    </source>
</evidence>
<evidence type="ECO:0000256" key="7">
    <source>
        <dbReference type="SAM" id="Phobius"/>
    </source>
</evidence>
<dbReference type="PANTHER" id="PTHR10844">
    <property type="entry name" value="CAVEOLIN"/>
    <property type="match status" value="1"/>
</dbReference>
<comment type="similarity">
    <text evidence="2 6">Belongs to the caveolin family.</text>
</comment>
<dbReference type="GO" id="GO:0019901">
    <property type="term" value="F:protein kinase binding"/>
    <property type="evidence" value="ECO:0007669"/>
    <property type="project" value="TreeGrafter"/>
</dbReference>
<dbReference type="RefSeq" id="XP_008309408.1">
    <property type="nucleotide sequence ID" value="XM_008311186.3"/>
</dbReference>
<dbReference type="AlphaFoldDB" id="A0A3P8X0W7"/>
<dbReference type="STRING" id="244447.ENSCSEP00000033293"/>
<dbReference type="GO" id="GO:0001937">
    <property type="term" value="P:negative regulation of endothelial cell proliferation"/>
    <property type="evidence" value="ECO:0007669"/>
    <property type="project" value="TreeGrafter"/>
</dbReference>
<dbReference type="GO" id="GO:0008286">
    <property type="term" value="P:insulin receptor signaling pathway"/>
    <property type="evidence" value="ECO:0007669"/>
    <property type="project" value="TreeGrafter"/>
</dbReference>
<dbReference type="GO" id="GO:0005901">
    <property type="term" value="C:caveola"/>
    <property type="evidence" value="ECO:0007669"/>
    <property type="project" value="UniProtKB-SubCell"/>
</dbReference>